<dbReference type="AlphaFoldDB" id="A0A7W6GSN6"/>
<sequence length="116" mass="12330">MLKKLRKSNLDEAKEAALPVPSKRARMSPLVYGAGMIAAGLLLKKVNPRFGTLPNPLQYGASRKKSRGVKAATFARDRAANFAPGNVTTKLGKSLILGGAAMLTARILDEAVGRKL</sequence>
<evidence type="ECO:0000313" key="2">
    <source>
        <dbReference type="Proteomes" id="UP000541426"/>
    </source>
</evidence>
<keyword evidence="2" id="KW-1185">Reference proteome</keyword>
<dbReference type="RefSeq" id="WP_183966014.1">
    <property type="nucleotide sequence ID" value="NZ_BAABBZ010000007.1"/>
</dbReference>
<dbReference type="EMBL" id="JACIEJ010000005">
    <property type="protein sequence ID" value="MBB3985982.1"/>
    <property type="molecule type" value="Genomic_DNA"/>
</dbReference>
<proteinExistence type="predicted"/>
<evidence type="ECO:0000313" key="1">
    <source>
        <dbReference type="EMBL" id="MBB3985982.1"/>
    </source>
</evidence>
<name>A0A7W6GSN6_9RHOB</name>
<dbReference type="Proteomes" id="UP000541426">
    <property type="component" value="Unassembled WGS sequence"/>
</dbReference>
<protein>
    <submittedName>
        <fullName evidence="1">ABC-type tungstate transport system substrate-binding protein</fullName>
    </submittedName>
</protein>
<accession>A0A7W6GSN6</accession>
<comment type="caution">
    <text evidence="1">The sequence shown here is derived from an EMBL/GenBank/DDBJ whole genome shotgun (WGS) entry which is preliminary data.</text>
</comment>
<reference evidence="1 2" key="1">
    <citation type="submission" date="2020-08" db="EMBL/GenBank/DDBJ databases">
        <title>Genomic Encyclopedia of Type Strains, Phase IV (KMG-IV): sequencing the most valuable type-strain genomes for metagenomic binning, comparative biology and taxonomic classification.</title>
        <authorList>
            <person name="Goeker M."/>
        </authorList>
    </citation>
    <scope>NUCLEOTIDE SEQUENCE [LARGE SCALE GENOMIC DNA]</scope>
    <source>
        <strain evidence="1 2">DSM 102235</strain>
    </source>
</reference>
<organism evidence="1 2">
    <name type="scientific">Sagittula marina</name>
    <dbReference type="NCBI Taxonomy" id="943940"/>
    <lineage>
        <taxon>Bacteria</taxon>
        <taxon>Pseudomonadati</taxon>
        <taxon>Pseudomonadota</taxon>
        <taxon>Alphaproteobacteria</taxon>
        <taxon>Rhodobacterales</taxon>
        <taxon>Roseobacteraceae</taxon>
        <taxon>Sagittula</taxon>
    </lineage>
</organism>
<gene>
    <name evidence="1" type="ORF">GGQ68_002320</name>
</gene>